<feature type="compositionally biased region" description="Basic and acidic residues" evidence="2">
    <location>
        <begin position="347"/>
        <end position="364"/>
    </location>
</feature>
<feature type="region of interest" description="Disordered" evidence="2">
    <location>
        <begin position="321"/>
        <end position="364"/>
    </location>
</feature>
<dbReference type="Proteomes" id="UP001233172">
    <property type="component" value="Unassembled WGS sequence"/>
</dbReference>
<protein>
    <submittedName>
        <fullName evidence="3">Serine-rich adhesin for platelets</fullName>
    </submittedName>
</protein>
<evidence type="ECO:0000256" key="1">
    <source>
        <dbReference type="SAM" id="Coils"/>
    </source>
</evidence>
<dbReference type="EMBL" id="JASAOG010000173">
    <property type="protein sequence ID" value="KAK0045932.1"/>
    <property type="molecule type" value="Genomic_DNA"/>
</dbReference>
<feature type="compositionally biased region" description="Low complexity" evidence="2">
    <location>
        <begin position="329"/>
        <end position="346"/>
    </location>
</feature>
<reference evidence="3" key="2">
    <citation type="submission" date="2023-04" db="EMBL/GenBank/DDBJ databases">
        <authorList>
            <person name="Bu L."/>
            <person name="Lu L."/>
            <person name="Laidemitt M.R."/>
            <person name="Zhang S.M."/>
            <person name="Mutuku M."/>
            <person name="Mkoji G."/>
            <person name="Steinauer M."/>
            <person name="Loker E.S."/>
        </authorList>
    </citation>
    <scope>NUCLEOTIDE SEQUENCE</scope>
    <source>
        <strain evidence="3">KasaAsao</strain>
        <tissue evidence="3">Whole Snail</tissue>
    </source>
</reference>
<sequence length="918" mass="101351">MQILIKNSVEYTPSKSATDKKGAGDHNQVVPDLALSDTAEAQTPEVKATPNKTLIGPPRDSHGRRTGKNKKKQRKNKGAVTEDHEKLEVTVVTEAKPEIDLDQDKKDYLTKSDDGFTKVVRKHRPRRNVSSLDKTSSNKDKTSSNSSGNRKKESTRARRKPSATNTDIKKKEKAAESSLDKTPPNNGKSSTANTGDSKKEPISTKATPRNSKRSRASRAVRSKDQSHTPSTRKTNLSTSRPASKHPSAEKHQLSGRSNSSNSVSRSNTSSTVSSISKVYFQGISRSYSSIVASTNVPSTASSSGIVLSKVAGNTLTSKIASVSSSDQVKNSTLKSSLQSSLSNQSQPEKKQEMSGRSSDVRATSEDNDVGLISQESSDMSSHSLAISSLKKKYSKSKATLVKSLIFESSILGVNKQSTHSHLEEDQDLVFSSSDDLSDVGWTSPEALGSMDSLRPQSTSSDQCMHILSLQDPSINSANNPLVCSLPGEMNSPVMNSDIDFTWNFLENQTQVSWLNRGVDGHSTHPELEKKQVISSSDERVTSEDSDPFYMSPSSLLSHSLLDEMTSTEINADIDDTPRFFEHPLYPHVFCRTPGKKKNPWMTENTPEEKGISNPFHVPTIDSPFYNSDRLRKTKMNMNTLAGSFGQADSCFNPSIVFESLQLELGDEKDLLQAVEKKVLTSLKVERATWLEKLKKVALKNIENLEELVKSAGKDNDRYRYSQVKQKIRDWTLHLELCDQGLMEVTQGGLQILTMDKIMDSLQVSSAPICLTIEEPISPLLLKRYEGVIEVIQQSFPDYSWSSIFTKLEVLKAQSGGTLNNFSTYHLNKAITNAIIQEKVHQANLATSPLDSHKSVCYTNSGQKYSHSTASQRSRCSTAGRRSSQRTTSRNDEQRPSRSRKGGQRRSRKRVGCGRLDGR</sequence>
<feature type="compositionally biased region" description="Basic and acidic residues" evidence="2">
    <location>
        <begin position="95"/>
        <end position="116"/>
    </location>
</feature>
<feature type="compositionally biased region" description="Basic residues" evidence="2">
    <location>
        <begin position="896"/>
        <end position="911"/>
    </location>
</feature>
<evidence type="ECO:0000313" key="3">
    <source>
        <dbReference type="EMBL" id="KAK0045932.1"/>
    </source>
</evidence>
<feature type="compositionally biased region" description="Low complexity" evidence="2">
    <location>
        <begin position="256"/>
        <end position="273"/>
    </location>
</feature>
<feature type="region of interest" description="Disordered" evidence="2">
    <location>
        <begin position="860"/>
        <end position="918"/>
    </location>
</feature>
<feature type="compositionally biased region" description="Basic residues" evidence="2">
    <location>
        <begin position="62"/>
        <end position="77"/>
    </location>
</feature>
<feature type="region of interest" description="Disordered" evidence="2">
    <location>
        <begin position="1"/>
        <end position="273"/>
    </location>
</feature>
<accession>A0AAD8EZ68</accession>
<feature type="compositionally biased region" description="Polar residues" evidence="2">
    <location>
        <begin position="183"/>
        <end position="195"/>
    </location>
</feature>
<feature type="compositionally biased region" description="Basic and acidic residues" evidence="2">
    <location>
        <begin position="167"/>
        <end position="179"/>
    </location>
</feature>
<feature type="compositionally biased region" description="Polar residues" evidence="2">
    <location>
        <begin position="860"/>
        <end position="887"/>
    </location>
</feature>
<feature type="compositionally biased region" description="Polar residues" evidence="2">
    <location>
        <begin position="227"/>
        <end position="241"/>
    </location>
</feature>
<feature type="compositionally biased region" description="Basic residues" evidence="2">
    <location>
        <begin position="210"/>
        <end position="220"/>
    </location>
</feature>
<dbReference type="AlphaFoldDB" id="A0AAD8EZ68"/>
<evidence type="ECO:0000313" key="4">
    <source>
        <dbReference type="Proteomes" id="UP001233172"/>
    </source>
</evidence>
<proteinExistence type="predicted"/>
<feature type="coiled-coil region" evidence="1">
    <location>
        <begin position="657"/>
        <end position="714"/>
    </location>
</feature>
<name>A0AAD8EZ68_BIOPF</name>
<keyword evidence="4" id="KW-1185">Reference proteome</keyword>
<evidence type="ECO:0000256" key="2">
    <source>
        <dbReference type="SAM" id="MobiDB-lite"/>
    </source>
</evidence>
<reference evidence="3" key="1">
    <citation type="journal article" date="2023" name="PLoS Negl. Trop. Dis.">
        <title>A genome sequence for Biomphalaria pfeifferi, the major vector snail for the human-infecting parasite Schistosoma mansoni.</title>
        <authorList>
            <person name="Bu L."/>
            <person name="Lu L."/>
            <person name="Laidemitt M.R."/>
            <person name="Zhang S.M."/>
            <person name="Mutuku M."/>
            <person name="Mkoji G."/>
            <person name="Steinauer M."/>
            <person name="Loker E.S."/>
        </authorList>
    </citation>
    <scope>NUCLEOTIDE SEQUENCE</scope>
    <source>
        <strain evidence="3">KasaAsao</strain>
    </source>
</reference>
<organism evidence="3 4">
    <name type="scientific">Biomphalaria pfeifferi</name>
    <name type="common">Bloodfluke planorb</name>
    <name type="synonym">Freshwater snail</name>
    <dbReference type="NCBI Taxonomy" id="112525"/>
    <lineage>
        <taxon>Eukaryota</taxon>
        <taxon>Metazoa</taxon>
        <taxon>Spiralia</taxon>
        <taxon>Lophotrochozoa</taxon>
        <taxon>Mollusca</taxon>
        <taxon>Gastropoda</taxon>
        <taxon>Heterobranchia</taxon>
        <taxon>Euthyneura</taxon>
        <taxon>Panpulmonata</taxon>
        <taxon>Hygrophila</taxon>
        <taxon>Lymnaeoidea</taxon>
        <taxon>Planorbidae</taxon>
        <taxon>Biomphalaria</taxon>
    </lineage>
</organism>
<keyword evidence="1" id="KW-0175">Coiled coil</keyword>
<gene>
    <name evidence="3" type="ORF">Bpfe_024601</name>
</gene>
<comment type="caution">
    <text evidence="3">The sequence shown here is derived from an EMBL/GenBank/DDBJ whole genome shotgun (WGS) entry which is preliminary data.</text>
</comment>